<dbReference type="PANTHER" id="PTHR35861:SF1">
    <property type="entry name" value="PHAGE TAIL SHEATH PROTEIN"/>
    <property type="match status" value="1"/>
</dbReference>
<comment type="caution">
    <text evidence="1">The sequence shown here is derived from an EMBL/GenBank/DDBJ whole genome shotgun (WGS) entry which is preliminary data.</text>
</comment>
<name>A0A3A8NU09_9BACT</name>
<protein>
    <recommendedName>
        <fullName evidence="3">Tail sheath protein C-terminal domain-containing protein</fullName>
    </recommendedName>
</protein>
<organism evidence="1 2">
    <name type="scientific">Corallococcus sicarius</name>
    <dbReference type="NCBI Taxonomy" id="2316726"/>
    <lineage>
        <taxon>Bacteria</taxon>
        <taxon>Pseudomonadati</taxon>
        <taxon>Myxococcota</taxon>
        <taxon>Myxococcia</taxon>
        <taxon>Myxococcales</taxon>
        <taxon>Cystobacterineae</taxon>
        <taxon>Myxococcaceae</taxon>
        <taxon>Corallococcus</taxon>
    </lineage>
</organism>
<dbReference type="Gene3D" id="3.40.50.11780">
    <property type="match status" value="2"/>
</dbReference>
<dbReference type="RefSeq" id="WP_120623982.1">
    <property type="nucleotide sequence ID" value="NZ_RAWG01000016.1"/>
</dbReference>
<dbReference type="EMBL" id="RAWG01000016">
    <property type="protein sequence ID" value="RKH46949.1"/>
    <property type="molecule type" value="Genomic_DNA"/>
</dbReference>
<gene>
    <name evidence="1" type="ORF">D7X12_04250</name>
</gene>
<dbReference type="PANTHER" id="PTHR35861">
    <property type="match status" value="1"/>
</dbReference>
<accession>A0A3A8NU09</accession>
<reference evidence="2" key="1">
    <citation type="submission" date="2018-09" db="EMBL/GenBank/DDBJ databases">
        <authorList>
            <person name="Livingstone P.G."/>
            <person name="Whitworth D.E."/>
        </authorList>
    </citation>
    <scope>NUCLEOTIDE SEQUENCE [LARGE SCALE GENOMIC DNA]</scope>
    <source>
        <strain evidence="2">CA040B</strain>
    </source>
</reference>
<dbReference type="InterPro" id="IPR052042">
    <property type="entry name" value="Tail_sheath_structural"/>
</dbReference>
<sequence length="934" mass="99999">MSRPAARRLPGIRFEVQAPPVEDVLPRMDVAAFVGFAASGPLHVPVAVEDPADFEAVFGEAPLLAWDAERGEPVRAHLASAVRAFFRNGGRRCWVVRVAGAQARANTFPVPGVLRCSEAGVVTPGVARARSEGSSTDGVQVSATVTRELLELGPWSALGTVVQLEVTMPGGVAPGDLLRLTLGNGAMALLVPVDTAEALDAMQALPASGSVPRRVKVRVRTSRARWLQTGVGLGTAPFTAKWTRGEGPPVSLNVTDVEDPGPLASRRTLTLTLDTPPEAAPAPGTVLRVEGATPGERWLVVESLELGHGASPGTGTVRVSGLASRVLVAAPENPTALSVVCERLTLNLWTRRDSEQPARLDRLGLCPTHPRHWASLPTDVERARDEDAEALPGRAPEVRLPEDWRQGVPVSRFPLAGPKPGPDAEAFSFPLGLTDVPEGWLGCTPPPGDALERDGLSTFSADLFLDADVRETGTEALLAQADFLRYQSSEPRALKGIHSLLGRQDVTLVAVPDAVHRPWVRASTPPPPEPLPGEAPAAPAWGTFLDCALVMPAAPTPLVADPAKPVAGQAFTLRWASVAGTDLVYVLEEATRPDFSDAVELYRGPARERTLYGRTSRAWYYRVRVQQGPVSGPYAPGVAVPVAPRVRWNLEHVSAYSPKPLLAVQRALLRLACARGDVLAVLGLPEHFREDAAIAHVGSLQSPLGGTSDVVPALGFAEENALSYGALYHPWAFVSEEQQPTVPLRMPPEGMACGVLARRAVERGAWVAPANEPWRAVVALTPPLSRERLLDLQDAQVNVVRQEPRAFLTLSADTLAVTPEVRPINVRRLLSLLRRAALKLGAAYVFEPNDASFHRLVQRGFEALLGDLFVRGAFAGRTREGAFQVVTGDALNTPAHMEQGRFFVDIKVAPSLPLTFLNVRLVQSGDRGLVTEAR</sequence>
<dbReference type="OrthoDB" id="9767864at2"/>
<evidence type="ECO:0000313" key="2">
    <source>
        <dbReference type="Proteomes" id="UP000273405"/>
    </source>
</evidence>
<dbReference type="AlphaFoldDB" id="A0A3A8NU09"/>
<proteinExistence type="predicted"/>
<keyword evidence="2" id="KW-1185">Reference proteome</keyword>
<evidence type="ECO:0000313" key="1">
    <source>
        <dbReference type="EMBL" id="RKH46949.1"/>
    </source>
</evidence>
<evidence type="ECO:0008006" key="3">
    <source>
        <dbReference type="Google" id="ProtNLM"/>
    </source>
</evidence>
<dbReference type="Proteomes" id="UP000273405">
    <property type="component" value="Unassembled WGS sequence"/>
</dbReference>